<proteinExistence type="predicted"/>
<dbReference type="SUPFAM" id="SSF46785">
    <property type="entry name" value="Winged helix' DNA-binding domain"/>
    <property type="match status" value="1"/>
</dbReference>
<accession>A0AAD5XGN4</accession>
<dbReference type="AlphaFoldDB" id="A0AAD5XGN4"/>
<dbReference type="Pfam" id="PF04824">
    <property type="entry name" value="Rad21_Rec8"/>
    <property type="match status" value="1"/>
</dbReference>
<dbReference type="InterPro" id="IPR006909">
    <property type="entry name" value="Rad21/Rec8_C_eu"/>
</dbReference>
<feature type="compositionally biased region" description="Polar residues" evidence="1">
    <location>
        <begin position="520"/>
        <end position="530"/>
    </location>
</feature>
<comment type="caution">
    <text evidence="4">The sequence shown here is derived from an EMBL/GenBank/DDBJ whole genome shotgun (WGS) entry which is preliminary data.</text>
</comment>
<keyword evidence="5" id="KW-1185">Reference proteome</keyword>
<evidence type="ECO:0000259" key="3">
    <source>
        <dbReference type="Pfam" id="PF04824"/>
    </source>
</evidence>
<evidence type="ECO:0000313" key="4">
    <source>
        <dbReference type="EMBL" id="KAJ3138478.1"/>
    </source>
</evidence>
<keyword evidence="2" id="KW-0472">Membrane</keyword>
<protein>
    <recommendedName>
        <fullName evidence="3">Rad21/Rec8-like protein C-terminal eukaryotic domain-containing protein</fullName>
    </recommendedName>
</protein>
<feature type="domain" description="Rad21/Rec8-like protein C-terminal eukaryotic" evidence="3">
    <location>
        <begin position="442"/>
        <end position="489"/>
    </location>
</feature>
<evidence type="ECO:0000313" key="5">
    <source>
        <dbReference type="Proteomes" id="UP001211907"/>
    </source>
</evidence>
<keyword evidence="2" id="KW-1133">Transmembrane helix</keyword>
<feature type="compositionally biased region" description="Acidic residues" evidence="1">
    <location>
        <begin position="506"/>
        <end position="515"/>
    </location>
</feature>
<sequence>MKIQQKTKKTTVVWIAATVGSGSGIGALRNANSGAIKRLSKRKFKELQLGWILRGADITISQSNIERYPDSPERVIHEPLVRKSVNRSSNASISIPAADYRSFNSSINIGVDGGSLLDFYQDSGLASGNAFGLGADDSGESFGPLGPGTSGESVRDGDALDFNFYEEDPVLGINFDAAEIDDENRIERRRTREEMELNFDNESGFVFDGSIGQFPATQIEDFESQPEKQSEVTVNTNVIDKAVELKRKRVKRNHVDIQTILSNKEMTYLRDNTSMMLYRAERERIQKEYDSKIKNFVKSAFNRFSFSYGPALDEFYAAGMANLDVALQNESIEAEIFVRNEEEYQAYDDGEQVFPQTVDQNNASISGNDVSVSNSISRISMPWALGSNRSSLSARASQQHRNSNVLPSSRSNASSLNGFDDFSGNNAMILGGSDTLLLNTSVYLNEIIGPLNNRAASSQAFYHVLFLLNRNEISVEQSRPFADIKLMFGIRDENDQIPFANQESGSENEQEDESGAYEYNVSSVDNVSAA</sequence>
<feature type="region of interest" description="Disordered" evidence="1">
    <location>
        <begin position="497"/>
        <end position="530"/>
    </location>
</feature>
<dbReference type="Proteomes" id="UP001211907">
    <property type="component" value="Unassembled WGS sequence"/>
</dbReference>
<dbReference type="InterPro" id="IPR036390">
    <property type="entry name" value="WH_DNA-bd_sf"/>
</dbReference>
<gene>
    <name evidence="4" type="ORF">HK100_012618</name>
</gene>
<evidence type="ECO:0000256" key="1">
    <source>
        <dbReference type="SAM" id="MobiDB-lite"/>
    </source>
</evidence>
<evidence type="ECO:0000256" key="2">
    <source>
        <dbReference type="SAM" id="Phobius"/>
    </source>
</evidence>
<keyword evidence="2" id="KW-0812">Transmembrane</keyword>
<name>A0AAD5XGN4_9FUNG</name>
<reference evidence="4" key="1">
    <citation type="submission" date="2020-05" db="EMBL/GenBank/DDBJ databases">
        <title>Phylogenomic resolution of chytrid fungi.</title>
        <authorList>
            <person name="Stajich J.E."/>
            <person name="Amses K."/>
            <person name="Simmons R."/>
            <person name="Seto K."/>
            <person name="Myers J."/>
            <person name="Bonds A."/>
            <person name="Quandt C.A."/>
            <person name="Barry K."/>
            <person name="Liu P."/>
            <person name="Grigoriev I."/>
            <person name="Longcore J.E."/>
            <person name="James T.Y."/>
        </authorList>
    </citation>
    <scope>NUCLEOTIDE SEQUENCE</scope>
    <source>
        <strain evidence="4">JEL0513</strain>
    </source>
</reference>
<dbReference type="EMBL" id="JADGJH010000093">
    <property type="protein sequence ID" value="KAJ3138478.1"/>
    <property type="molecule type" value="Genomic_DNA"/>
</dbReference>
<feature type="transmembrane region" description="Helical" evidence="2">
    <location>
        <begin position="12"/>
        <end position="31"/>
    </location>
</feature>
<organism evidence="4 5">
    <name type="scientific">Physocladia obscura</name>
    <dbReference type="NCBI Taxonomy" id="109957"/>
    <lineage>
        <taxon>Eukaryota</taxon>
        <taxon>Fungi</taxon>
        <taxon>Fungi incertae sedis</taxon>
        <taxon>Chytridiomycota</taxon>
        <taxon>Chytridiomycota incertae sedis</taxon>
        <taxon>Chytridiomycetes</taxon>
        <taxon>Chytridiales</taxon>
        <taxon>Chytriomycetaceae</taxon>
        <taxon>Physocladia</taxon>
    </lineage>
</organism>